<dbReference type="PANTHER" id="PTHR34418:SF3">
    <property type="entry name" value="NUCLEAR PORE COMPLEX PROTEIN NUP214"/>
    <property type="match status" value="1"/>
</dbReference>
<protein>
    <recommendedName>
        <fullName evidence="5">Nucleoporin Nup159/Nup146 N-terminal domain-containing protein</fullName>
    </recommendedName>
</protein>
<comment type="subcellular location">
    <subcellularLocation>
        <location evidence="1">Nucleus</location>
    </subcellularLocation>
</comment>
<name>A0ABD3AF91_9GENT</name>
<feature type="compositionally biased region" description="Polar residues" evidence="4">
    <location>
        <begin position="491"/>
        <end position="506"/>
    </location>
</feature>
<organism evidence="6 7">
    <name type="scientific">Cinchona calisaya</name>
    <dbReference type="NCBI Taxonomy" id="153742"/>
    <lineage>
        <taxon>Eukaryota</taxon>
        <taxon>Viridiplantae</taxon>
        <taxon>Streptophyta</taxon>
        <taxon>Embryophyta</taxon>
        <taxon>Tracheophyta</taxon>
        <taxon>Spermatophyta</taxon>
        <taxon>Magnoliopsida</taxon>
        <taxon>eudicotyledons</taxon>
        <taxon>Gunneridae</taxon>
        <taxon>Pentapetalae</taxon>
        <taxon>asterids</taxon>
        <taxon>lamiids</taxon>
        <taxon>Gentianales</taxon>
        <taxon>Rubiaceae</taxon>
        <taxon>Cinchonoideae</taxon>
        <taxon>Cinchoneae</taxon>
        <taxon>Cinchona</taxon>
    </lineage>
</organism>
<feature type="region of interest" description="Disordered" evidence="4">
    <location>
        <begin position="939"/>
        <end position="972"/>
    </location>
</feature>
<dbReference type="Pfam" id="PF16755">
    <property type="entry name" value="Beta-prop_NUP159_NUP214"/>
    <property type="match status" value="1"/>
</dbReference>
<feature type="region of interest" description="Disordered" evidence="4">
    <location>
        <begin position="536"/>
        <end position="558"/>
    </location>
</feature>
<feature type="compositionally biased region" description="Basic and acidic residues" evidence="4">
    <location>
        <begin position="958"/>
        <end position="972"/>
    </location>
</feature>
<feature type="compositionally biased region" description="Polar residues" evidence="4">
    <location>
        <begin position="536"/>
        <end position="554"/>
    </location>
</feature>
<dbReference type="SUPFAM" id="SSF117289">
    <property type="entry name" value="Nucleoporin domain"/>
    <property type="match status" value="1"/>
</dbReference>
<dbReference type="PANTHER" id="PTHR34418">
    <property type="entry name" value="NUCLEAR PORE COMPLEX PROTEIN NUP214 ISOFORM X1"/>
    <property type="match status" value="1"/>
</dbReference>
<reference evidence="6 7" key="1">
    <citation type="submission" date="2024-11" db="EMBL/GenBank/DDBJ databases">
        <title>A near-complete genome assembly of Cinchona calisaya.</title>
        <authorList>
            <person name="Lian D.C."/>
            <person name="Zhao X.W."/>
            <person name="Wei L."/>
        </authorList>
    </citation>
    <scope>NUCLEOTIDE SEQUENCE [LARGE SCALE GENOMIC DNA]</scope>
    <source>
        <tissue evidence="6">Nenye</tissue>
    </source>
</reference>
<dbReference type="InterPro" id="IPR015943">
    <property type="entry name" value="WD40/YVTN_repeat-like_dom_sf"/>
</dbReference>
<comment type="caution">
    <text evidence="6">The sequence shown here is derived from an EMBL/GenBank/DDBJ whole genome shotgun (WGS) entry which is preliminary data.</text>
</comment>
<keyword evidence="7" id="KW-1185">Reference proteome</keyword>
<evidence type="ECO:0000256" key="4">
    <source>
        <dbReference type="SAM" id="MobiDB-lite"/>
    </source>
</evidence>
<evidence type="ECO:0000256" key="1">
    <source>
        <dbReference type="ARBA" id="ARBA00004123"/>
    </source>
</evidence>
<keyword evidence="3" id="KW-0539">Nucleus</keyword>
<evidence type="ECO:0000256" key="3">
    <source>
        <dbReference type="ARBA" id="ARBA00023242"/>
    </source>
</evidence>
<evidence type="ECO:0000259" key="5">
    <source>
        <dbReference type="Pfam" id="PF16755"/>
    </source>
</evidence>
<keyword evidence="2" id="KW-0813">Transport</keyword>
<evidence type="ECO:0000256" key="2">
    <source>
        <dbReference type="ARBA" id="ARBA00022448"/>
    </source>
</evidence>
<dbReference type="Proteomes" id="UP001630127">
    <property type="component" value="Unassembled WGS sequence"/>
</dbReference>
<proteinExistence type="predicted"/>
<feature type="domain" description="Nucleoporin Nup159/Nup146 N-terminal" evidence="5">
    <location>
        <begin position="57"/>
        <end position="278"/>
    </location>
</feature>
<feature type="region of interest" description="Disordered" evidence="4">
    <location>
        <begin position="485"/>
        <end position="510"/>
    </location>
</feature>
<evidence type="ECO:0000313" key="6">
    <source>
        <dbReference type="EMBL" id="KAL3529808.1"/>
    </source>
</evidence>
<dbReference type="Gene3D" id="2.130.10.10">
    <property type="entry name" value="YVTN repeat-like/Quinoprotein amine dehydrogenase"/>
    <property type="match status" value="1"/>
</dbReference>
<dbReference type="AlphaFoldDB" id="A0ABD3AF91"/>
<dbReference type="InterPro" id="IPR044694">
    <property type="entry name" value="NUP214"/>
</dbReference>
<accession>A0ABD3AF91</accession>
<gene>
    <name evidence="6" type="ORF">ACH5RR_009130</name>
</gene>
<dbReference type="EMBL" id="JBJUIK010000004">
    <property type="protein sequence ID" value="KAL3529808.1"/>
    <property type="molecule type" value="Genomic_DNA"/>
</dbReference>
<sequence length="972" mass="106941">MMENNSNGVETPPIELNQVIEGDQIISRNYRFVQIGHPVPIKPGNDDSQYDSQAPPSKPLAVSERFHLLFIAHSNGFFVARTKQVMDLAVDIKDKGSGLSSIDQLSILNLSIGKVSILALSSGDSLLVASVANQLHFFSISALLHKEKKPSFSFCLDDLSCIKDVKWARKAEKDYVVLSSDGKLYHGFGKVSPTNVMVNVNAVEWSAKGAFVAVARNNVVSILSSQFTEKLSFSLSSASIIVDSIIWVRADSIVLGCFEEGDDSEQANYLVHVITTQGSEITDASSEPVVLSFSETFLDYRPDVVPGASGPNLFLSYLDHHELAFIANRKNLSQHVVLLGWSLDDEKNEAAIIELSNDVWCAHIESQENGDDNLVLALSVDKVSQNDEIKFILGEEETEVSPCCILLCLTIDGKISLFHFASAAGPSTSPQVLPYSDSQEDACSQVLPKHGLSEISSEIREQNIHNVSPYLESDESSRVEPYKIRGDDIGNENNQPSASIKNNLDNQEQKPPISFKTLKGYNEDIFCGAKLKPNQDRGNQQFVSTEKTGPNSEHSPFKISHLEVPGIKARDLSKAEAQASYEAKTRADLLSGEGSTDLSSQSVSKNLKACGSLEFQQQNVPTNLMIASPSWLNEKSALLITSEERLSSSSTSVFDKKSSGIPDKKILDSAGALFQSHSPPNETAGRAFQINSSGQRATTMTGDVEVMAKKMDRLLEAIGGEGGLKDASVTSQEGSVVALEAGLSSISERCRMWRGIVEERLRDIQLLHDKTVQVLGRKIYMKGIFQQATDSWYRDLWNCQKLSSELELKRQHIIEVDQDLTSQLVELERHFNTLEFNKFGKGEVLQANERTIHSHANSRQQSLKSLHNTLGAQLAAAEKHSECLWKQMAALSIETPAKKQNVKRELFETLGLTYDGASYNSPGNGKASDAPRKELLTSCSVTAKEKSRRNQCTPVKSSESENVRRRHDSLDQ</sequence>
<evidence type="ECO:0000313" key="7">
    <source>
        <dbReference type="Proteomes" id="UP001630127"/>
    </source>
</evidence>
<feature type="non-terminal residue" evidence="6">
    <location>
        <position position="972"/>
    </location>
</feature>
<dbReference type="InterPro" id="IPR039462">
    <property type="entry name" value="Nup159/Nup146_N"/>
</dbReference>
<dbReference type="GO" id="GO:0005634">
    <property type="term" value="C:nucleus"/>
    <property type="evidence" value="ECO:0007669"/>
    <property type="project" value="UniProtKB-SubCell"/>
</dbReference>